<comment type="caution">
    <text evidence="2">The sequence shown here is derived from an EMBL/GenBank/DDBJ whole genome shotgun (WGS) entry which is preliminary data.</text>
</comment>
<protein>
    <submittedName>
        <fullName evidence="2">Uncharacterized protein</fullName>
    </submittedName>
</protein>
<accession>A0A7V4TZ77</accession>
<dbReference type="Proteomes" id="UP000885779">
    <property type="component" value="Unassembled WGS sequence"/>
</dbReference>
<evidence type="ECO:0000313" key="2">
    <source>
        <dbReference type="EMBL" id="HGY54923.1"/>
    </source>
</evidence>
<sequence>MMSDQTDTIPAVDAYSNSDPADSSMLIRYIYADGLHNTEVILYKVIGTGHGAPGTKGNIHGYSNGISFVRTMISKWYER</sequence>
<gene>
    <name evidence="2" type="ORF">ENK44_04420</name>
</gene>
<reference evidence="2" key="1">
    <citation type="journal article" date="2020" name="mSystems">
        <title>Genome- and Community-Level Interaction Insights into Carbon Utilization and Element Cycling Functions of Hydrothermarchaeota in Hydrothermal Sediment.</title>
        <authorList>
            <person name="Zhou Z."/>
            <person name="Liu Y."/>
            <person name="Xu W."/>
            <person name="Pan J."/>
            <person name="Luo Z.H."/>
            <person name="Li M."/>
        </authorList>
    </citation>
    <scope>NUCLEOTIDE SEQUENCE [LARGE SCALE GENOMIC DNA]</scope>
    <source>
        <strain evidence="2">HyVt-577</strain>
    </source>
</reference>
<name>A0A7V4TZ77_CALAY</name>
<proteinExistence type="predicted"/>
<feature type="region of interest" description="Disordered" evidence="1">
    <location>
        <begin position="1"/>
        <end position="20"/>
    </location>
</feature>
<dbReference type="AlphaFoldDB" id="A0A7V4TZ77"/>
<organism evidence="2">
    <name type="scientific">Caldithrix abyssi</name>
    <dbReference type="NCBI Taxonomy" id="187145"/>
    <lineage>
        <taxon>Bacteria</taxon>
        <taxon>Pseudomonadati</taxon>
        <taxon>Calditrichota</taxon>
        <taxon>Calditrichia</taxon>
        <taxon>Calditrichales</taxon>
        <taxon>Calditrichaceae</taxon>
        <taxon>Caldithrix</taxon>
    </lineage>
</organism>
<evidence type="ECO:0000256" key="1">
    <source>
        <dbReference type="SAM" id="MobiDB-lite"/>
    </source>
</evidence>
<dbReference type="EMBL" id="DRQG01000034">
    <property type="protein sequence ID" value="HGY54923.1"/>
    <property type="molecule type" value="Genomic_DNA"/>
</dbReference>